<dbReference type="Proteomes" id="UP001183202">
    <property type="component" value="Unassembled WGS sequence"/>
</dbReference>
<dbReference type="InterPro" id="IPR045596">
    <property type="entry name" value="DUF6459"/>
</dbReference>
<dbReference type="EMBL" id="JAVREJ010000002">
    <property type="protein sequence ID" value="MDT0348833.1"/>
    <property type="molecule type" value="Genomic_DNA"/>
</dbReference>
<name>A0ABU2N706_9PSEU</name>
<sequence>MTSATATSLLPDVAATVRVHRPSLRLLRYEPESGEQSGSPPPARPHAPAVAVTVDATDTAVVRRRAEQVLRLTFEVLDGRRPVAQLSGHLEPRALRYVRAAVAQRRAAQQPARMTSLHLDQPCAGVAEVAAVYRRGSRARALAARFERVPTAEPDDPRRWRCVTLRLL</sequence>
<dbReference type="RefSeq" id="WP_311554764.1">
    <property type="nucleotide sequence ID" value="NZ_JAVREJ010000002.1"/>
</dbReference>
<comment type="caution">
    <text evidence="1">The sequence shown here is derived from an EMBL/GenBank/DDBJ whole genome shotgun (WGS) entry which is preliminary data.</text>
</comment>
<accession>A0ABU2N706</accession>
<dbReference type="Pfam" id="PF20060">
    <property type="entry name" value="DUF6459"/>
    <property type="match status" value="1"/>
</dbReference>
<reference evidence="2" key="1">
    <citation type="submission" date="2023-07" db="EMBL/GenBank/DDBJ databases">
        <title>30 novel species of actinomycetes from the DSMZ collection.</title>
        <authorList>
            <person name="Nouioui I."/>
        </authorList>
    </citation>
    <scope>NUCLEOTIDE SEQUENCE [LARGE SCALE GENOMIC DNA]</scope>
    <source>
        <strain evidence="2">DSM 45834</strain>
    </source>
</reference>
<organism evidence="1 2">
    <name type="scientific">Pseudonocardia charpentierae</name>
    <dbReference type="NCBI Taxonomy" id="3075545"/>
    <lineage>
        <taxon>Bacteria</taxon>
        <taxon>Bacillati</taxon>
        <taxon>Actinomycetota</taxon>
        <taxon>Actinomycetes</taxon>
        <taxon>Pseudonocardiales</taxon>
        <taxon>Pseudonocardiaceae</taxon>
        <taxon>Pseudonocardia</taxon>
    </lineage>
</organism>
<protein>
    <submittedName>
        <fullName evidence="1">Rv3235 family protein</fullName>
    </submittedName>
</protein>
<evidence type="ECO:0000313" key="2">
    <source>
        <dbReference type="Proteomes" id="UP001183202"/>
    </source>
</evidence>
<evidence type="ECO:0000313" key="1">
    <source>
        <dbReference type="EMBL" id="MDT0348833.1"/>
    </source>
</evidence>
<keyword evidence="2" id="KW-1185">Reference proteome</keyword>
<proteinExistence type="predicted"/>
<gene>
    <name evidence="1" type="ORF">RM445_04770</name>
</gene>